<dbReference type="EMBL" id="KV429057">
    <property type="protein sequence ID" value="KZT69593.1"/>
    <property type="molecule type" value="Genomic_DNA"/>
</dbReference>
<sequence length="102" mass="10996">MPAWSTIFLGVNARLCHLHPGYSIGIVLVLPSYTVLVGQEGGNPSMDYFPVVWVGVSGVPSRNEEQLTGGLLLDKGVRDAELPPSLSMLQAPYRQCASSRIL</sequence>
<dbReference type="Proteomes" id="UP000076727">
    <property type="component" value="Unassembled WGS sequence"/>
</dbReference>
<evidence type="ECO:0000313" key="2">
    <source>
        <dbReference type="Proteomes" id="UP000076727"/>
    </source>
</evidence>
<protein>
    <submittedName>
        <fullName evidence="1">Uncharacterized protein</fullName>
    </submittedName>
</protein>
<dbReference type="AlphaFoldDB" id="A0A165QKF7"/>
<name>A0A165QKF7_9APHY</name>
<reference evidence="1 2" key="1">
    <citation type="journal article" date="2016" name="Mol. Biol. Evol.">
        <title>Comparative Genomics of Early-Diverging Mushroom-Forming Fungi Provides Insights into the Origins of Lignocellulose Decay Capabilities.</title>
        <authorList>
            <person name="Nagy L.G."/>
            <person name="Riley R."/>
            <person name="Tritt A."/>
            <person name="Adam C."/>
            <person name="Daum C."/>
            <person name="Floudas D."/>
            <person name="Sun H."/>
            <person name="Yadav J.S."/>
            <person name="Pangilinan J."/>
            <person name="Larsson K.H."/>
            <person name="Matsuura K."/>
            <person name="Barry K."/>
            <person name="Labutti K."/>
            <person name="Kuo R."/>
            <person name="Ohm R.A."/>
            <person name="Bhattacharya S.S."/>
            <person name="Shirouzu T."/>
            <person name="Yoshinaga Y."/>
            <person name="Martin F.M."/>
            <person name="Grigoriev I.V."/>
            <person name="Hibbett D.S."/>
        </authorList>
    </citation>
    <scope>NUCLEOTIDE SEQUENCE [LARGE SCALE GENOMIC DNA]</scope>
    <source>
        <strain evidence="1 2">L-15889</strain>
    </source>
</reference>
<keyword evidence="2" id="KW-1185">Reference proteome</keyword>
<proteinExistence type="predicted"/>
<evidence type="ECO:0000313" key="1">
    <source>
        <dbReference type="EMBL" id="KZT69593.1"/>
    </source>
</evidence>
<organism evidence="1 2">
    <name type="scientific">Daedalea quercina L-15889</name>
    <dbReference type="NCBI Taxonomy" id="1314783"/>
    <lineage>
        <taxon>Eukaryota</taxon>
        <taxon>Fungi</taxon>
        <taxon>Dikarya</taxon>
        <taxon>Basidiomycota</taxon>
        <taxon>Agaricomycotina</taxon>
        <taxon>Agaricomycetes</taxon>
        <taxon>Polyporales</taxon>
        <taxon>Fomitopsis</taxon>
    </lineage>
</organism>
<gene>
    <name evidence="1" type="ORF">DAEQUDRAFT_726572</name>
</gene>
<accession>A0A165QKF7</accession>